<sequence>MSYNPSNKECRELITNNIPWRPDEHEDHTRIGDWIANPIPPTGYPLDWVYLVLAKDGETAMVLEFQRTTPSGRIQLTTNQALRISTANYQPIRLLSQENPRAMFKVTRVPPAPGKKALIYWIYNIIQNLPWDPGEWHWLSNPPLGDAPFFGYLAKRGYTNIRKSMQTSSMTILLSNLNLRNTSTIQLTARIWHNARPRKVGTLIWLILNRGLPVGTWLQRWVFPRSARCATTTRRNLLSTVSWSAPWRNAPGKPTNVSGRNGKLLTIWKSCGLSRSWGKL</sequence>
<name>A0ABP1B918_9BRYO</name>
<evidence type="ECO:0000313" key="1">
    <source>
        <dbReference type="EMBL" id="CAK9871704.1"/>
    </source>
</evidence>
<protein>
    <submittedName>
        <fullName evidence="1">Uncharacterized protein</fullName>
    </submittedName>
</protein>
<organism evidence="1 2">
    <name type="scientific">Sphagnum jensenii</name>
    <dbReference type="NCBI Taxonomy" id="128206"/>
    <lineage>
        <taxon>Eukaryota</taxon>
        <taxon>Viridiplantae</taxon>
        <taxon>Streptophyta</taxon>
        <taxon>Embryophyta</taxon>
        <taxon>Bryophyta</taxon>
        <taxon>Sphagnophytina</taxon>
        <taxon>Sphagnopsida</taxon>
        <taxon>Sphagnales</taxon>
        <taxon>Sphagnaceae</taxon>
        <taxon>Sphagnum</taxon>
    </lineage>
</organism>
<dbReference type="Proteomes" id="UP001497522">
    <property type="component" value="Chromosome 2"/>
</dbReference>
<accession>A0ABP1B918</accession>
<gene>
    <name evidence="1" type="ORF">CSSPJE1EN2_LOCUS14348</name>
</gene>
<keyword evidence="2" id="KW-1185">Reference proteome</keyword>
<proteinExistence type="predicted"/>
<evidence type="ECO:0000313" key="2">
    <source>
        <dbReference type="Proteomes" id="UP001497522"/>
    </source>
</evidence>
<reference evidence="1 2" key="1">
    <citation type="submission" date="2024-03" db="EMBL/GenBank/DDBJ databases">
        <authorList>
            <consortium name="ELIXIR-Norway"/>
            <consortium name="Elixir Norway"/>
        </authorList>
    </citation>
    <scope>NUCLEOTIDE SEQUENCE [LARGE SCALE GENOMIC DNA]</scope>
</reference>
<dbReference type="EMBL" id="OZ023703">
    <property type="protein sequence ID" value="CAK9871704.1"/>
    <property type="molecule type" value="Genomic_DNA"/>
</dbReference>